<organism evidence="1 2">
    <name type="scientific">Solirubrobacter ginsenosidimutans</name>
    <dbReference type="NCBI Taxonomy" id="490573"/>
    <lineage>
        <taxon>Bacteria</taxon>
        <taxon>Bacillati</taxon>
        <taxon>Actinomycetota</taxon>
        <taxon>Thermoleophilia</taxon>
        <taxon>Solirubrobacterales</taxon>
        <taxon>Solirubrobacteraceae</taxon>
        <taxon>Solirubrobacter</taxon>
    </lineage>
</organism>
<dbReference type="Proteomes" id="UP001149140">
    <property type="component" value="Unassembled WGS sequence"/>
</dbReference>
<protein>
    <submittedName>
        <fullName evidence="1">Uncharacterized protein</fullName>
    </submittedName>
</protein>
<accession>A0A9X3MY99</accession>
<dbReference type="AlphaFoldDB" id="A0A9X3MY99"/>
<sequence>MRITLLAPASRCSAAHERVRDRFLGTHSLLDHLALFERLL</sequence>
<evidence type="ECO:0000313" key="1">
    <source>
        <dbReference type="EMBL" id="MDA0165010.1"/>
    </source>
</evidence>
<name>A0A9X3MY99_9ACTN</name>
<reference evidence="1" key="1">
    <citation type="submission" date="2022-10" db="EMBL/GenBank/DDBJ databases">
        <title>The WGS of Solirubrobacter ginsenosidimutans DSM 21036.</title>
        <authorList>
            <person name="Jiang Z."/>
        </authorList>
    </citation>
    <scope>NUCLEOTIDE SEQUENCE</scope>
    <source>
        <strain evidence="1">DSM 21036</strain>
    </source>
</reference>
<evidence type="ECO:0000313" key="2">
    <source>
        <dbReference type="Proteomes" id="UP001149140"/>
    </source>
</evidence>
<keyword evidence="2" id="KW-1185">Reference proteome</keyword>
<comment type="caution">
    <text evidence="1">The sequence shown here is derived from an EMBL/GenBank/DDBJ whole genome shotgun (WGS) entry which is preliminary data.</text>
</comment>
<dbReference type="EMBL" id="JAPDOD010000040">
    <property type="protein sequence ID" value="MDA0165010.1"/>
    <property type="molecule type" value="Genomic_DNA"/>
</dbReference>
<proteinExistence type="predicted"/>
<gene>
    <name evidence="1" type="ORF">OM076_32375</name>
</gene>